<keyword evidence="2" id="KW-0806">Transcription termination</keyword>
<evidence type="ECO:0000256" key="4">
    <source>
        <dbReference type="SAM" id="MobiDB-lite"/>
    </source>
</evidence>
<keyword evidence="2" id="KW-0805">Transcription regulation</keyword>
<organism evidence="5 6">
    <name type="scientific">Dillenia turbinata</name>
    <dbReference type="NCBI Taxonomy" id="194707"/>
    <lineage>
        <taxon>Eukaryota</taxon>
        <taxon>Viridiplantae</taxon>
        <taxon>Streptophyta</taxon>
        <taxon>Embryophyta</taxon>
        <taxon>Tracheophyta</taxon>
        <taxon>Spermatophyta</taxon>
        <taxon>Magnoliopsida</taxon>
        <taxon>eudicotyledons</taxon>
        <taxon>Gunneridae</taxon>
        <taxon>Pentapetalae</taxon>
        <taxon>Dilleniales</taxon>
        <taxon>Dilleniaceae</taxon>
        <taxon>Dillenia</taxon>
    </lineage>
</organism>
<accession>A0AAN8WES1</accession>
<dbReference type="GO" id="GO:0032502">
    <property type="term" value="P:developmental process"/>
    <property type="evidence" value="ECO:0007669"/>
    <property type="project" value="TreeGrafter"/>
</dbReference>
<evidence type="ECO:0000313" key="5">
    <source>
        <dbReference type="EMBL" id="KAK6947032.1"/>
    </source>
</evidence>
<comment type="caution">
    <text evidence="5">The sequence shown here is derived from an EMBL/GenBank/DDBJ whole genome shotgun (WGS) entry which is preliminary data.</text>
</comment>
<dbReference type="GO" id="GO:0006353">
    <property type="term" value="P:DNA-templated transcription termination"/>
    <property type="evidence" value="ECO:0007669"/>
    <property type="project" value="UniProtKB-KW"/>
</dbReference>
<sequence length="633" mass="72985">MVTTFIYPFNPQFLSPSSSFPLNRNNSRCNTCRFVVHSNHSNPKILKSNRRSRFGQRLSPYDTDDNEIPDEDDDFEDEFFSHFLDLRKMLNLEDDVAETDESNSDLRRSKLQSQRSTKYGRHRQLQNSHDFGSPRSGKSNFKERNVGITREKVLSKADIGADYREKVYSGYELQDLVLNVYEFHLTCLFLSLKAGKISDNKYPRLSEELDLDEKCFPLIDYLSSFGLKESHFIQMYERHMPSLQISVGSAQERLEYLLSVGVKHRDMKRILLRQPQILEYTVENNLKSHVAFLLGLGIPGSRIGHVITAAPSLFSYSVENSLKPTLRYLVEEVGIKKSDVSKVVQLSPQILVQRIDVSWNTRYGFLSKELGAPRDSIVKMVKKHPQLLHYSIEDGLLPRINFLRSIGMHNSDIVKVLTSLTQVLSLSLEENLKPKYMYLVNELQNEVQSLTKYPMYLSLSLDQRIRPRHRFLVALNKAPKGPFPLSSLVPTDESFCQQWAGTSLDKYLDFRQRLQVKEFAKKYGRGAVNLIPQALQIQSSGTPQDPKISVGRIFSLPSKSYRQSVHGPNEKLERGVMRLVRRDSRVYNQLKDQDFAEWMGKQEQKLGAEKSTQVQFWLCKLSYGSIYQDQKPA</sequence>
<dbReference type="GO" id="GO:0003676">
    <property type="term" value="F:nucleic acid binding"/>
    <property type="evidence" value="ECO:0007669"/>
    <property type="project" value="InterPro"/>
</dbReference>
<keyword evidence="2" id="KW-0804">Transcription</keyword>
<protein>
    <submittedName>
        <fullName evidence="5">Transcription termination factor, mitochondrial/chloroplastic</fullName>
    </submittedName>
</protein>
<feature type="compositionally biased region" description="Acidic residues" evidence="4">
    <location>
        <begin position="62"/>
        <end position="72"/>
    </location>
</feature>
<dbReference type="FunFam" id="1.25.70.10:FF:000006">
    <property type="entry name" value="Transcription termination factor MTERF9, chloroplastic"/>
    <property type="match status" value="1"/>
</dbReference>
<dbReference type="PANTHER" id="PTHR13068">
    <property type="entry name" value="CGI-12 PROTEIN-RELATED"/>
    <property type="match status" value="1"/>
</dbReference>
<feature type="region of interest" description="Disordered" evidence="4">
    <location>
        <begin position="51"/>
        <end position="72"/>
    </location>
</feature>
<dbReference type="EMBL" id="JBAMMX010000001">
    <property type="protein sequence ID" value="KAK6947032.1"/>
    <property type="molecule type" value="Genomic_DNA"/>
</dbReference>
<dbReference type="InterPro" id="IPR038538">
    <property type="entry name" value="MTERF_sf"/>
</dbReference>
<dbReference type="InterPro" id="IPR003690">
    <property type="entry name" value="MTERF"/>
</dbReference>
<keyword evidence="3" id="KW-0809">Transit peptide</keyword>
<proteinExistence type="inferred from homology"/>
<keyword evidence="6" id="KW-1185">Reference proteome</keyword>
<evidence type="ECO:0000256" key="3">
    <source>
        <dbReference type="ARBA" id="ARBA00022946"/>
    </source>
</evidence>
<evidence type="ECO:0000256" key="2">
    <source>
        <dbReference type="ARBA" id="ARBA00022472"/>
    </source>
</evidence>
<gene>
    <name evidence="5" type="ORF">RJ641_000505</name>
</gene>
<dbReference type="AlphaFoldDB" id="A0AAN8WES1"/>
<name>A0AAN8WES1_9MAGN</name>
<dbReference type="Gene3D" id="1.25.70.10">
    <property type="entry name" value="Transcription termination factor 3, mitochondrial"/>
    <property type="match status" value="1"/>
</dbReference>
<dbReference type="Pfam" id="PF02536">
    <property type="entry name" value="mTERF"/>
    <property type="match status" value="1"/>
</dbReference>
<reference evidence="5 6" key="1">
    <citation type="submission" date="2023-12" db="EMBL/GenBank/DDBJ databases">
        <title>A high-quality genome assembly for Dillenia turbinata (Dilleniales).</title>
        <authorList>
            <person name="Chanderbali A."/>
        </authorList>
    </citation>
    <scope>NUCLEOTIDE SEQUENCE [LARGE SCALE GENOMIC DNA]</scope>
    <source>
        <strain evidence="5">LSX21</strain>
        <tissue evidence="5">Leaf</tissue>
    </source>
</reference>
<dbReference type="Proteomes" id="UP001370490">
    <property type="component" value="Unassembled WGS sequence"/>
</dbReference>
<dbReference type="PANTHER" id="PTHR13068:SF151">
    <property type="entry name" value="TRANSCRIPTION TERMINATION FACTOR MTERF9, CHLOROPLASTIC"/>
    <property type="match status" value="1"/>
</dbReference>
<dbReference type="SMART" id="SM00733">
    <property type="entry name" value="Mterf"/>
    <property type="match status" value="7"/>
</dbReference>
<evidence type="ECO:0000313" key="6">
    <source>
        <dbReference type="Proteomes" id="UP001370490"/>
    </source>
</evidence>
<feature type="region of interest" description="Disordered" evidence="4">
    <location>
        <begin position="98"/>
        <end position="142"/>
    </location>
</feature>
<comment type="similarity">
    <text evidence="1">Belongs to the mTERF family.</text>
</comment>
<evidence type="ECO:0000256" key="1">
    <source>
        <dbReference type="ARBA" id="ARBA00007692"/>
    </source>
</evidence>